<feature type="region of interest" description="Disordered" evidence="8">
    <location>
        <begin position="88"/>
        <end position="142"/>
    </location>
</feature>
<evidence type="ECO:0000259" key="9">
    <source>
        <dbReference type="Pfam" id="PF01432"/>
    </source>
</evidence>
<dbReference type="InterPro" id="IPR024077">
    <property type="entry name" value="Neurolysin/TOP_dom2"/>
</dbReference>
<dbReference type="PANTHER" id="PTHR11804">
    <property type="entry name" value="PROTEASE M3 THIMET OLIGOPEPTIDASE-RELATED"/>
    <property type="match status" value="1"/>
</dbReference>
<dbReference type="InterPro" id="IPR024080">
    <property type="entry name" value="Neurolysin/TOP_N"/>
</dbReference>
<keyword evidence="3 7" id="KW-0479">Metal-binding</keyword>
<dbReference type="EMBL" id="JACMYC010000002">
    <property type="protein sequence ID" value="MBC2959573.1"/>
    <property type="molecule type" value="Genomic_DNA"/>
</dbReference>
<evidence type="ECO:0000313" key="11">
    <source>
        <dbReference type="Proteomes" id="UP000604001"/>
    </source>
</evidence>
<comment type="caution">
    <text evidence="10">The sequence shown here is derived from an EMBL/GenBank/DDBJ whole genome shotgun (WGS) entry which is preliminary data.</text>
</comment>
<feature type="compositionally biased region" description="Low complexity" evidence="8">
    <location>
        <begin position="133"/>
        <end position="142"/>
    </location>
</feature>
<keyword evidence="6 7" id="KW-0482">Metalloprotease</keyword>
<organism evidence="10 11">
    <name type="scientific">Nocardioides deserti</name>
    <dbReference type="NCBI Taxonomy" id="1588644"/>
    <lineage>
        <taxon>Bacteria</taxon>
        <taxon>Bacillati</taxon>
        <taxon>Actinomycetota</taxon>
        <taxon>Actinomycetes</taxon>
        <taxon>Propionibacteriales</taxon>
        <taxon>Nocardioidaceae</taxon>
        <taxon>Nocardioides</taxon>
    </lineage>
</organism>
<evidence type="ECO:0000256" key="7">
    <source>
        <dbReference type="RuleBase" id="RU003435"/>
    </source>
</evidence>
<evidence type="ECO:0000256" key="2">
    <source>
        <dbReference type="ARBA" id="ARBA00022670"/>
    </source>
</evidence>
<keyword evidence="11" id="KW-1185">Reference proteome</keyword>
<sequence>MPSHSACAFLAIGAWRVSPAVKTGIRWSTNRPRVLRGSFALALAVASAVVPVVPVVLLTEGGADVSATALVAPAVSAPLARTAAATYDATRARGDRGSTRPGYGRVRRRGPERTGPSDPAPTIGRVTSPRPEPLTALPPLALPEPDATEAWLRARTDDGLAEARAIVERLRAEPPADALAALEQWDAVTRALSNVAAAGSLLGNVHPDEAVRDEGDRAEQEVDKLATELSQDRALHDTFAALDPSGLDAEATRLLERTLRDFRRAGVDRDDATRARIAELNDRLTELDQTFSRTIRDDVRSIRVAPERLAGMPQDWLDAHPAGDDGLVTITTDYPDVVPVRTFCRDAEVRHDITVQFLERGWPQNDAVLRELFALRHERAELVGHADWPSYDAEVKMIGSGPAIPAFIDRIADAAREPAERDVATVLARLRQDRPDADALTSADAAYYEELVRKEQLDVDAQLVRTYFEFPKVRQGLLEVTGRLFGLHYEPVPDAPVWAPDVTAYDVTSTADGSPVGRIYLDLHPREGKYGHAAQFTLVDGVAGKQLPEGVLVCNFSRGLMEHDHVVTLFHEFGHLVHHVLGGHGRWARFAGVATEWDFVEAPSQMLEEWAWDAEILRSFATNAAGEPIPADLVARMREADDFGKGTAARVQMFYAAMSYYFHAERPDDLTARMVELQQKYSPLRWIDGTHMFASFGHLGGYSSAYYTYMWSLVIAKDLFSAFDPADLFDPEVAGRYRDRVLAPGGAKDAADLVEDFLGRPYTFDAYAAWLSSAG</sequence>
<comment type="cofactor">
    <cofactor evidence="7">
        <name>Zn(2+)</name>
        <dbReference type="ChEBI" id="CHEBI:29105"/>
    </cofactor>
    <text evidence="7">Binds 1 zinc ion.</text>
</comment>
<dbReference type="Gene3D" id="1.10.1370.10">
    <property type="entry name" value="Neurolysin, domain 3"/>
    <property type="match status" value="1"/>
</dbReference>
<keyword evidence="2 7" id="KW-0645">Protease</keyword>
<evidence type="ECO:0000256" key="3">
    <source>
        <dbReference type="ARBA" id="ARBA00022723"/>
    </source>
</evidence>
<dbReference type="Proteomes" id="UP000604001">
    <property type="component" value="Unassembled WGS sequence"/>
</dbReference>
<dbReference type="SUPFAM" id="SSF55486">
    <property type="entry name" value="Metalloproteases ('zincins'), catalytic domain"/>
    <property type="match status" value="1"/>
</dbReference>
<evidence type="ECO:0000256" key="8">
    <source>
        <dbReference type="SAM" id="MobiDB-lite"/>
    </source>
</evidence>
<dbReference type="PANTHER" id="PTHR11804:SF84">
    <property type="entry name" value="SACCHAROLYSIN"/>
    <property type="match status" value="1"/>
</dbReference>
<protein>
    <submittedName>
        <fullName evidence="10">Zn-dependent oligopeptidase</fullName>
    </submittedName>
</protein>
<feature type="domain" description="Peptidase M3A/M3B catalytic" evidence="9">
    <location>
        <begin position="344"/>
        <end position="767"/>
    </location>
</feature>
<dbReference type="CDD" id="cd06455">
    <property type="entry name" value="M3A_TOP"/>
    <property type="match status" value="1"/>
</dbReference>
<dbReference type="Gene3D" id="1.20.1050.40">
    <property type="entry name" value="Endopeptidase. Chain P, domain 1"/>
    <property type="match status" value="1"/>
</dbReference>
<evidence type="ECO:0000256" key="4">
    <source>
        <dbReference type="ARBA" id="ARBA00022801"/>
    </source>
</evidence>
<evidence type="ECO:0000256" key="1">
    <source>
        <dbReference type="ARBA" id="ARBA00006040"/>
    </source>
</evidence>
<dbReference type="Pfam" id="PF01432">
    <property type="entry name" value="Peptidase_M3"/>
    <property type="match status" value="1"/>
</dbReference>
<gene>
    <name evidence="10" type="ORF">H7344_04620</name>
</gene>
<comment type="similarity">
    <text evidence="1 7">Belongs to the peptidase M3 family.</text>
</comment>
<keyword evidence="4 7" id="KW-0378">Hydrolase</keyword>
<keyword evidence="5 7" id="KW-0862">Zinc</keyword>
<name>A0ABR6U632_9ACTN</name>
<dbReference type="InterPro" id="IPR001567">
    <property type="entry name" value="Pept_M3A_M3B_dom"/>
</dbReference>
<dbReference type="Gene3D" id="3.40.390.10">
    <property type="entry name" value="Collagenase (Catalytic Domain)"/>
    <property type="match status" value="1"/>
</dbReference>
<evidence type="ECO:0000256" key="5">
    <source>
        <dbReference type="ARBA" id="ARBA00022833"/>
    </source>
</evidence>
<reference evidence="10 11" key="1">
    <citation type="submission" date="2020-08" db="EMBL/GenBank/DDBJ databases">
        <title>novel species in genus Nocardioides.</title>
        <authorList>
            <person name="Zhang G."/>
        </authorList>
    </citation>
    <scope>NUCLEOTIDE SEQUENCE [LARGE SCALE GENOMIC DNA]</scope>
    <source>
        <strain evidence="10 11">SC8A-24</strain>
    </source>
</reference>
<proteinExistence type="inferred from homology"/>
<evidence type="ECO:0000313" key="10">
    <source>
        <dbReference type="EMBL" id="MBC2959573.1"/>
    </source>
</evidence>
<dbReference type="InterPro" id="IPR045090">
    <property type="entry name" value="Pept_M3A_M3B"/>
</dbReference>
<accession>A0ABR6U632</accession>
<evidence type="ECO:0000256" key="6">
    <source>
        <dbReference type="ARBA" id="ARBA00023049"/>
    </source>
</evidence>
<dbReference type="InterPro" id="IPR024079">
    <property type="entry name" value="MetalloPept_cat_dom_sf"/>
</dbReference>